<sequence>MRWMHRLTAVAVAAVLTACGSGSDVTALKVAGDSLADAGTFGFKFTVQGATLAQTRIWVDHVADAVDVSPLCPRYTATGPNAVAANPAAAHCTSHAVGGARINVAGTAGDSTPLSIQQQLRDLGATAYGDRDVLLVVGGGNDAADLIGAYLGASADGGAAYVALLGELLSPAQVAQAAAGGNAGLAQAGGLYMAALADQLADTLQAQALAKGAKRVVVLNAPDVTRTPRFLALLAAVAQSSGGGATGAAVAEQIATTARAWVGAYNSRLAQRFAAESRVAVVDFFGALNQWLASPATYGLTNTTSPACPATGTDARGLPTYSIQTCTEASLTAAAPAGAGTGWWNSYVFSDNFHGTPRTNALMGNLVNDTLRARGWM</sequence>
<organism evidence="3 4">
    <name type="scientific">Tepidimonas fonticaldi</name>
    <dbReference type="NCBI Taxonomy" id="1101373"/>
    <lineage>
        <taxon>Bacteria</taxon>
        <taxon>Pseudomonadati</taxon>
        <taxon>Pseudomonadota</taxon>
        <taxon>Betaproteobacteria</taxon>
        <taxon>Burkholderiales</taxon>
        <taxon>Tepidimonas</taxon>
    </lineage>
</organism>
<keyword evidence="4" id="KW-1185">Reference proteome</keyword>
<dbReference type="Pfam" id="PF00657">
    <property type="entry name" value="Lipase_GDSL"/>
    <property type="match status" value="1"/>
</dbReference>
<dbReference type="OrthoDB" id="5292073at2"/>
<dbReference type="Proteomes" id="UP000091969">
    <property type="component" value="Unassembled WGS sequence"/>
</dbReference>
<feature type="signal peptide" evidence="2">
    <location>
        <begin position="1"/>
        <end position="20"/>
    </location>
</feature>
<feature type="chain" id="PRO_5008343803" description="Phospholipase" evidence="2">
    <location>
        <begin position="21"/>
        <end position="377"/>
    </location>
</feature>
<protein>
    <recommendedName>
        <fullName evidence="5">Phospholipase</fullName>
    </recommendedName>
</protein>
<keyword evidence="1 2" id="KW-0732">Signal</keyword>
<dbReference type="PANTHER" id="PTHR45642">
    <property type="entry name" value="GDSL ESTERASE/LIPASE EXL3"/>
    <property type="match status" value="1"/>
</dbReference>
<evidence type="ECO:0008006" key="5">
    <source>
        <dbReference type="Google" id="ProtNLM"/>
    </source>
</evidence>
<dbReference type="RefSeq" id="WP_068607729.1">
    <property type="nucleotide sequence ID" value="NZ_LZDH01000045.1"/>
</dbReference>
<gene>
    <name evidence="3" type="ORF">A9O67_02320</name>
</gene>
<evidence type="ECO:0000256" key="1">
    <source>
        <dbReference type="ARBA" id="ARBA00022729"/>
    </source>
</evidence>
<dbReference type="GO" id="GO:0016788">
    <property type="term" value="F:hydrolase activity, acting on ester bonds"/>
    <property type="evidence" value="ECO:0007669"/>
    <property type="project" value="InterPro"/>
</dbReference>
<proteinExistence type="predicted"/>
<accession>A0A1A6DWJ9</accession>
<dbReference type="SUPFAM" id="SSF52266">
    <property type="entry name" value="SGNH hydrolase"/>
    <property type="match status" value="1"/>
</dbReference>
<evidence type="ECO:0000313" key="3">
    <source>
        <dbReference type="EMBL" id="OBS31056.1"/>
    </source>
</evidence>
<dbReference type="EMBL" id="LZDH01000045">
    <property type="protein sequence ID" value="OBS31056.1"/>
    <property type="molecule type" value="Genomic_DNA"/>
</dbReference>
<dbReference type="InterPro" id="IPR001087">
    <property type="entry name" value="GDSL"/>
</dbReference>
<dbReference type="Gene3D" id="3.40.50.1110">
    <property type="entry name" value="SGNH hydrolase"/>
    <property type="match status" value="1"/>
</dbReference>
<dbReference type="AlphaFoldDB" id="A0A1A6DWJ9"/>
<dbReference type="InterPro" id="IPR036514">
    <property type="entry name" value="SGNH_hydro_sf"/>
</dbReference>
<reference evidence="3 4" key="1">
    <citation type="submission" date="2016-06" db="EMBL/GenBank/DDBJ databases">
        <title>Genome sequence of Tepidimonas fonticaldi PL17.</title>
        <authorList>
            <person name="Pinnaka A.K."/>
        </authorList>
    </citation>
    <scope>NUCLEOTIDE SEQUENCE [LARGE SCALE GENOMIC DNA]</scope>
    <source>
        <strain evidence="3 4">PL17</strain>
    </source>
</reference>
<dbReference type="InterPro" id="IPR050592">
    <property type="entry name" value="GDSL_lipolytic_enzyme"/>
</dbReference>
<dbReference type="STRING" id="1101373.A9O67_02320"/>
<evidence type="ECO:0000256" key="2">
    <source>
        <dbReference type="SAM" id="SignalP"/>
    </source>
</evidence>
<evidence type="ECO:0000313" key="4">
    <source>
        <dbReference type="Proteomes" id="UP000091969"/>
    </source>
</evidence>
<comment type="caution">
    <text evidence="3">The sequence shown here is derived from an EMBL/GenBank/DDBJ whole genome shotgun (WGS) entry which is preliminary data.</text>
</comment>
<dbReference type="PANTHER" id="PTHR45642:SF139">
    <property type="entry name" value="SGNH HYDROLASE-TYPE ESTERASE DOMAIN-CONTAINING PROTEIN"/>
    <property type="match status" value="1"/>
</dbReference>
<dbReference type="PROSITE" id="PS51257">
    <property type="entry name" value="PROKAR_LIPOPROTEIN"/>
    <property type="match status" value="1"/>
</dbReference>
<name>A0A1A6DWJ9_9BURK</name>